<dbReference type="PANTHER" id="PTHR37165:SF1">
    <property type="entry name" value="TYPE 1 ENCAPSULIN SHELL PROTEIN"/>
    <property type="match status" value="1"/>
</dbReference>
<dbReference type="AlphaFoldDB" id="G8TY13"/>
<reference evidence="5 6" key="2">
    <citation type="journal article" date="2012" name="Stand. Genomic Sci.">
        <title>Complete genome sequence of the moderately thermophilic mineral-sulfide-oxidizing firmicute Sulfobacillus acidophilus type strain (NAL(T)).</title>
        <authorList>
            <person name="Anderson I."/>
            <person name="Chertkov O."/>
            <person name="Chen A."/>
            <person name="Saunders E."/>
            <person name="Lapidus A."/>
            <person name="Nolan M."/>
            <person name="Lucas S."/>
            <person name="Hammon N."/>
            <person name="Deshpande S."/>
            <person name="Cheng J.F."/>
            <person name="Han C."/>
            <person name="Tapia R."/>
            <person name="Goodwin L.A."/>
            <person name="Pitluck S."/>
            <person name="Liolios K."/>
            <person name="Pagani I."/>
            <person name="Ivanova N."/>
            <person name="Mikhailova N."/>
            <person name="Pati A."/>
            <person name="Palaniappan K."/>
            <person name="Land M."/>
            <person name="Pan C."/>
            <person name="Rohde M."/>
            <person name="Pukall R."/>
            <person name="Goker M."/>
            <person name="Detter J.C."/>
            <person name="Woyke T."/>
            <person name="Bristow J."/>
            <person name="Eisen J.A."/>
            <person name="Markowitz V."/>
            <person name="Hugenholtz P."/>
            <person name="Kyrpides N.C."/>
            <person name="Klenk H.P."/>
            <person name="Mavromatis K."/>
        </authorList>
    </citation>
    <scope>NUCLEOTIDE SEQUENCE [LARGE SCALE GENOMIC DNA]</scope>
    <source>
        <strain evidence="6">ATCC 700253 / DSM 10332 / NAL</strain>
    </source>
</reference>
<dbReference type="Proteomes" id="UP000005439">
    <property type="component" value="Chromosome"/>
</dbReference>
<dbReference type="InterPro" id="IPR007544">
    <property type="entry name" value="ENCAP"/>
</dbReference>
<sequence length="281" mass="31271">MDILGRAESPLTEEEWLALTAGVQAVAKRHLVGRRFLPLFGPLGAGVQIVQTDRMPGWDLAQVSMVGQTADVAPIERIYQPVPLLFHDFVIDWRDLEQVRHQGGLWDWTRAEAAASYVAIAEDRLILEGQREQQLDGLLTVRGRHVLEAEGWDAPGDGFHNVARAIQHATGAGFPGPYAVLVGVSTYAQWHRLWGRTDVLEVTQIEHLAGAGVYRSPLMPEDVILLMATGSENLDLAVGLDWNVAFMEATRMNYIFRVLETVSLRIKRPGAIVEIRRTLPE</sequence>
<evidence type="ECO:0000256" key="1">
    <source>
        <dbReference type="ARBA" id="ARBA00033738"/>
    </source>
</evidence>
<dbReference type="PANTHER" id="PTHR37165">
    <property type="entry name" value="PEPTIDASE U56 FAMILY"/>
    <property type="match status" value="1"/>
</dbReference>
<dbReference type="NCBIfam" id="NF041155">
    <property type="entry name" value="encap_f1"/>
    <property type="match status" value="1"/>
</dbReference>
<dbReference type="InterPro" id="IPR051429">
    <property type="entry name" value="Encapsulin_nc"/>
</dbReference>
<evidence type="ECO:0000256" key="3">
    <source>
        <dbReference type="ARBA" id="ARBA00033787"/>
    </source>
</evidence>
<name>G8TY13_SULAD</name>
<gene>
    <name evidence="5" type="ordered locus">Sulac_0351</name>
</gene>
<comment type="subcellular location">
    <subcellularLocation>
        <location evidence="1">Encapsulin nanocompartment</location>
    </subcellularLocation>
</comment>
<dbReference type="Pfam" id="PF04454">
    <property type="entry name" value="Linocin_M18"/>
    <property type="match status" value="1"/>
</dbReference>
<evidence type="ECO:0000313" key="5">
    <source>
        <dbReference type="EMBL" id="AEW03920.1"/>
    </source>
</evidence>
<reference evidence="6" key="1">
    <citation type="submission" date="2011-12" db="EMBL/GenBank/DDBJ databases">
        <title>The complete genome of chromosome of Sulfobacillus acidophilus DSM 10332.</title>
        <authorList>
            <person name="Lucas S."/>
            <person name="Han J."/>
            <person name="Lapidus A."/>
            <person name="Bruce D."/>
            <person name="Goodwin L."/>
            <person name="Pitluck S."/>
            <person name="Peters L."/>
            <person name="Kyrpides N."/>
            <person name="Mavromatis K."/>
            <person name="Ivanova N."/>
            <person name="Mikhailova N."/>
            <person name="Chertkov O."/>
            <person name="Saunders E."/>
            <person name="Detter J.C."/>
            <person name="Tapia R."/>
            <person name="Han C."/>
            <person name="Land M."/>
            <person name="Hauser L."/>
            <person name="Markowitz V."/>
            <person name="Cheng J.-F."/>
            <person name="Hugenholtz P."/>
            <person name="Woyke T."/>
            <person name="Wu D."/>
            <person name="Pukall R."/>
            <person name="Gehrich-Schroeter G."/>
            <person name="Schneider S."/>
            <person name="Klenk H.-P."/>
            <person name="Eisen J.A."/>
        </authorList>
    </citation>
    <scope>NUCLEOTIDE SEQUENCE [LARGE SCALE GENOMIC DNA]</scope>
    <source>
        <strain evidence="6">ATCC 700253 / DSM 10332 / NAL</strain>
    </source>
</reference>
<dbReference type="GO" id="GO:0140737">
    <property type="term" value="C:encapsulin nanocompartment"/>
    <property type="evidence" value="ECO:0007669"/>
    <property type="project" value="UniProtKB-SubCell"/>
</dbReference>
<dbReference type="HOGENOM" id="CLU_089875_0_0_9"/>
<evidence type="ECO:0000313" key="6">
    <source>
        <dbReference type="Proteomes" id="UP000005439"/>
    </source>
</evidence>
<comment type="similarity">
    <text evidence="2">Belongs to the encapsulin family. Family 1 subfamily.</text>
</comment>
<organism evidence="5 6">
    <name type="scientific">Sulfobacillus acidophilus (strain ATCC 700253 / DSM 10332 / NAL)</name>
    <dbReference type="NCBI Taxonomy" id="679936"/>
    <lineage>
        <taxon>Bacteria</taxon>
        <taxon>Bacillati</taxon>
        <taxon>Bacillota</taxon>
        <taxon>Clostridia</taxon>
        <taxon>Eubacteriales</taxon>
        <taxon>Clostridiales Family XVII. Incertae Sedis</taxon>
        <taxon>Sulfobacillus</taxon>
    </lineage>
</organism>
<dbReference type="EMBL" id="CP003179">
    <property type="protein sequence ID" value="AEW03920.1"/>
    <property type="molecule type" value="Genomic_DNA"/>
</dbReference>
<dbReference type="Gene3D" id="3.30.2400.30">
    <property type="match status" value="1"/>
</dbReference>
<keyword evidence="3" id="KW-1284">Encapsulin nanocompartment</keyword>
<accession>G8TY13</accession>
<protein>
    <recommendedName>
        <fullName evidence="4">Type 1 encapsulin shell protein</fullName>
    </recommendedName>
</protein>
<proteinExistence type="inferred from homology"/>
<evidence type="ECO:0000256" key="2">
    <source>
        <dbReference type="ARBA" id="ARBA00033743"/>
    </source>
</evidence>
<dbReference type="STRING" id="679936.Sulac_0351"/>
<evidence type="ECO:0000256" key="4">
    <source>
        <dbReference type="ARBA" id="ARBA00050023"/>
    </source>
</evidence>
<dbReference type="PATRIC" id="fig|679936.5.peg.354"/>
<dbReference type="Gene3D" id="3.30.2320.10">
    <property type="entry name" value="hypothetical protein PF0899 domain"/>
    <property type="match status" value="1"/>
</dbReference>
<keyword evidence="6" id="KW-1185">Reference proteome</keyword>
<dbReference type="KEGG" id="sap:Sulac_0351"/>